<evidence type="ECO:0000313" key="2">
    <source>
        <dbReference type="EMBL" id="KAG7169742.1"/>
    </source>
</evidence>
<proteinExistence type="predicted"/>
<sequence>MFARDLPHIRPRLYLVDGCVAPDGAADGGVAVDGLGREEYMGGGSSSPSDSSSPPTPSDTPTPAVSQGGSLSAGHPSGHAIVSQALPLQLPPGLVLAPSVPGRSPVTVVTTATSPKTSTVLSGGSMVVGGSGGSVMYAASGGVVYAAPHTSLTDASTPVLLKLPHGLQVAHDQIINFIRSRTFTSIRSEVFSSILVFLRFYYSTTWSPSSEWFLLAVPVLPGLVHPCLRRVGGLVVFPVSMSVVGSLGRFVASVCVTVSSAVISSLASPWNSSHLGCAA</sequence>
<gene>
    <name evidence="2" type="ORF">Hamer_G013377</name>
</gene>
<dbReference type="EMBL" id="JAHLQT010015640">
    <property type="protein sequence ID" value="KAG7169742.1"/>
    <property type="molecule type" value="Genomic_DNA"/>
</dbReference>
<evidence type="ECO:0000256" key="1">
    <source>
        <dbReference type="SAM" id="MobiDB-lite"/>
    </source>
</evidence>
<evidence type="ECO:0000313" key="3">
    <source>
        <dbReference type="Proteomes" id="UP000747542"/>
    </source>
</evidence>
<organism evidence="2 3">
    <name type="scientific">Homarus americanus</name>
    <name type="common">American lobster</name>
    <dbReference type="NCBI Taxonomy" id="6706"/>
    <lineage>
        <taxon>Eukaryota</taxon>
        <taxon>Metazoa</taxon>
        <taxon>Ecdysozoa</taxon>
        <taxon>Arthropoda</taxon>
        <taxon>Crustacea</taxon>
        <taxon>Multicrustacea</taxon>
        <taxon>Malacostraca</taxon>
        <taxon>Eumalacostraca</taxon>
        <taxon>Eucarida</taxon>
        <taxon>Decapoda</taxon>
        <taxon>Pleocyemata</taxon>
        <taxon>Astacidea</taxon>
        <taxon>Nephropoidea</taxon>
        <taxon>Nephropidae</taxon>
        <taxon>Homarus</taxon>
    </lineage>
</organism>
<feature type="region of interest" description="Disordered" evidence="1">
    <location>
        <begin position="30"/>
        <end position="78"/>
    </location>
</feature>
<name>A0A8J5K356_HOMAM</name>
<dbReference type="Proteomes" id="UP000747542">
    <property type="component" value="Unassembled WGS sequence"/>
</dbReference>
<protein>
    <submittedName>
        <fullName evidence="2">Uncharacterized protein</fullName>
    </submittedName>
</protein>
<comment type="caution">
    <text evidence="2">The sequence shown here is derived from an EMBL/GenBank/DDBJ whole genome shotgun (WGS) entry which is preliminary data.</text>
</comment>
<reference evidence="2" key="1">
    <citation type="journal article" date="2021" name="Sci. Adv.">
        <title>The American lobster genome reveals insights on longevity, neural, and immune adaptations.</title>
        <authorList>
            <person name="Polinski J.M."/>
            <person name="Zimin A.V."/>
            <person name="Clark K.F."/>
            <person name="Kohn A.B."/>
            <person name="Sadowski N."/>
            <person name="Timp W."/>
            <person name="Ptitsyn A."/>
            <person name="Khanna P."/>
            <person name="Romanova D.Y."/>
            <person name="Williams P."/>
            <person name="Greenwood S.J."/>
            <person name="Moroz L.L."/>
            <person name="Walt D.R."/>
            <person name="Bodnar A.G."/>
        </authorList>
    </citation>
    <scope>NUCLEOTIDE SEQUENCE</scope>
    <source>
        <strain evidence="2">GMGI-L3</strain>
    </source>
</reference>
<keyword evidence="3" id="KW-1185">Reference proteome</keyword>
<accession>A0A8J5K356</accession>
<dbReference type="AlphaFoldDB" id="A0A8J5K356"/>